<keyword evidence="8" id="KW-1185">Reference proteome</keyword>
<organism evidence="7 8">
    <name type="scientific">Metallibacterium scheffleri</name>
    <dbReference type="NCBI Taxonomy" id="993689"/>
    <lineage>
        <taxon>Bacteria</taxon>
        <taxon>Pseudomonadati</taxon>
        <taxon>Pseudomonadota</taxon>
        <taxon>Gammaproteobacteria</taxon>
        <taxon>Lysobacterales</taxon>
        <taxon>Rhodanobacteraceae</taxon>
        <taxon>Metallibacterium</taxon>
    </lineage>
</organism>
<feature type="domain" description="Core-binding (CB)" evidence="6">
    <location>
        <begin position="59"/>
        <end position="139"/>
    </location>
</feature>
<evidence type="ECO:0000259" key="6">
    <source>
        <dbReference type="PROSITE" id="PS51900"/>
    </source>
</evidence>
<name>A0A4S3KLP3_9GAMM</name>
<dbReference type="GO" id="GO:0015074">
    <property type="term" value="P:DNA integration"/>
    <property type="evidence" value="ECO:0007669"/>
    <property type="project" value="UniProtKB-KW"/>
</dbReference>
<evidence type="ECO:0008006" key="9">
    <source>
        <dbReference type="Google" id="ProtNLM"/>
    </source>
</evidence>
<dbReference type="AlphaFoldDB" id="A0A4S3KLP3"/>
<keyword evidence="3" id="KW-0233">DNA recombination</keyword>
<feature type="domain" description="Tyr recombinase" evidence="5">
    <location>
        <begin position="162"/>
        <end position="325"/>
    </location>
</feature>
<dbReference type="CDD" id="cd00796">
    <property type="entry name" value="INT_Rci_Hp1_C"/>
    <property type="match status" value="1"/>
</dbReference>
<dbReference type="GO" id="GO:0003677">
    <property type="term" value="F:DNA binding"/>
    <property type="evidence" value="ECO:0007669"/>
    <property type="project" value="UniProtKB-UniRule"/>
</dbReference>
<comment type="caution">
    <text evidence="7">The sequence shown here is derived from an EMBL/GenBank/DDBJ whole genome shotgun (WGS) entry which is preliminary data.</text>
</comment>
<protein>
    <recommendedName>
        <fullName evidence="9">Integrase</fullName>
    </recommendedName>
</protein>
<keyword evidence="1" id="KW-0229">DNA integration</keyword>
<evidence type="ECO:0000313" key="8">
    <source>
        <dbReference type="Proteomes" id="UP000307749"/>
    </source>
</evidence>
<dbReference type="PROSITE" id="PS51898">
    <property type="entry name" value="TYR_RECOMBINASE"/>
    <property type="match status" value="1"/>
</dbReference>
<evidence type="ECO:0000313" key="7">
    <source>
        <dbReference type="EMBL" id="THD09318.1"/>
    </source>
</evidence>
<dbReference type="PROSITE" id="PS51900">
    <property type="entry name" value="CB"/>
    <property type="match status" value="1"/>
</dbReference>
<dbReference type="InterPro" id="IPR013762">
    <property type="entry name" value="Integrase-like_cat_sf"/>
</dbReference>
<evidence type="ECO:0000256" key="1">
    <source>
        <dbReference type="ARBA" id="ARBA00022908"/>
    </source>
</evidence>
<evidence type="ECO:0000256" key="2">
    <source>
        <dbReference type="ARBA" id="ARBA00023125"/>
    </source>
</evidence>
<accession>A0A4S3KLP3</accession>
<dbReference type="PANTHER" id="PTHR30349:SF94">
    <property type="entry name" value="INTEGRASE_RECOMBINASE HI_1414-RELATED"/>
    <property type="match status" value="1"/>
</dbReference>
<gene>
    <name evidence="7" type="ORF">B1806_11340</name>
</gene>
<proteinExistence type="predicted"/>
<evidence type="ECO:0000256" key="3">
    <source>
        <dbReference type="ARBA" id="ARBA00023172"/>
    </source>
</evidence>
<dbReference type="Gene3D" id="1.10.150.130">
    <property type="match status" value="1"/>
</dbReference>
<keyword evidence="2 4" id="KW-0238">DNA-binding</keyword>
<dbReference type="InterPro" id="IPR010998">
    <property type="entry name" value="Integrase_recombinase_N"/>
</dbReference>
<dbReference type="InterPro" id="IPR011010">
    <property type="entry name" value="DNA_brk_join_enz"/>
</dbReference>
<dbReference type="SUPFAM" id="SSF56349">
    <property type="entry name" value="DNA breaking-rejoining enzymes"/>
    <property type="match status" value="1"/>
</dbReference>
<dbReference type="InterPro" id="IPR044068">
    <property type="entry name" value="CB"/>
</dbReference>
<dbReference type="GO" id="GO:0006310">
    <property type="term" value="P:DNA recombination"/>
    <property type="evidence" value="ECO:0007669"/>
    <property type="project" value="UniProtKB-KW"/>
</dbReference>
<dbReference type="Proteomes" id="UP000307749">
    <property type="component" value="Unassembled WGS sequence"/>
</dbReference>
<dbReference type="PANTHER" id="PTHR30349">
    <property type="entry name" value="PHAGE INTEGRASE-RELATED"/>
    <property type="match status" value="1"/>
</dbReference>
<dbReference type="InterPro" id="IPR050090">
    <property type="entry name" value="Tyrosine_recombinase_XerCD"/>
</dbReference>
<dbReference type="InterPro" id="IPR002104">
    <property type="entry name" value="Integrase_catalytic"/>
</dbReference>
<evidence type="ECO:0000256" key="4">
    <source>
        <dbReference type="PROSITE-ProRule" id="PRU01248"/>
    </source>
</evidence>
<reference evidence="7 8" key="1">
    <citation type="submission" date="2017-02" db="EMBL/GenBank/DDBJ databases">
        <title>Whole genome sequencing of Metallibacterium scheffleri DSM 24874 (T).</title>
        <authorList>
            <person name="Kumar S."/>
            <person name="Patil P."/>
            <person name="Patil P.B."/>
        </authorList>
    </citation>
    <scope>NUCLEOTIDE SEQUENCE [LARGE SCALE GENOMIC DNA]</scope>
    <source>
        <strain evidence="7 8">DSM 24874</strain>
    </source>
</reference>
<evidence type="ECO:0000259" key="5">
    <source>
        <dbReference type="PROSITE" id="PS51898"/>
    </source>
</evidence>
<dbReference type="RefSeq" id="WP_081128032.1">
    <property type="nucleotide sequence ID" value="NZ_LDOS01000002.1"/>
</dbReference>
<dbReference type="Pfam" id="PF00589">
    <property type="entry name" value="Phage_integrase"/>
    <property type="match status" value="1"/>
</dbReference>
<dbReference type="OrthoDB" id="9057547at2"/>
<sequence length="327" mass="36708">MASIQQLPSGLWRARVRRLGQGTQSKSFALKLDAEAWARKLESAQERGVWRDNNEAERTTLRAALDRYEREVTPRKRAQDSERSNLRMLRAERIAGQALARIGSQDVAAMRDAWQRAGLKPASIKRRMVTLAHVFAVAAREWGLVELVNPVRTVRLEPENNARTRRVSEAEIDALCAATGSAALASFIRLAVETAMRRGELCALRWENVDLKARTAHLPHTKNGSARDVPLSSRAIAALRALPRRIDGQVFGLRPDSVTQAFERAAVRASIDNVRFHDLRHEATTRLSDKLPNLLELAAVTGHKDLRMLKRYYHPRAADLAKKLDAD</sequence>
<dbReference type="EMBL" id="MWQO01000040">
    <property type="protein sequence ID" value="THD09318.1"/>
    <property type="molecule type" value="Genomic_DNA"/>
</dbReference>
<dbReference type="Gene3D" id="1.10.443.10">
    <property type="entry name" value="Intergrase catalytic core"/>
    <property type="match status" value="1"/>
</dbReference>